<organism evidence="7 8">
    <name type="scientific">Acidiferrimicrobium australe</name>
    <dbReference type="NCBI Taxonomy" id="2664430"/>
    <lineage>
        <taxon>Bacteria</taxon>
        <taxon>Bacillati</taxon>
        <taxon>Actinomycetota</taxon>
        <taxon>Acidimicrobiia</taxon>
        <taxon>Acidimicrobiales</taxon>
        <taxon>Acidimicrobiaceae</taxon>
        <taxon>Acidiferrimicrobium</taxon>
    </lineage>
</organism>
<dbReference type="InterPro" id="IPR011013">
    <property type="entry name" value="Gal_mutarotase_sf_dom"/>
</dbReference>
<dbReference type="InterPro" id="IPR017045">
    <property type="entry name" value="Malt_Pase/Glycosyl_Hdrlase"/>
</dbReference>
<sequence length="793" mass="86776">MPGADRSAPPLGGDPWTLCFAGFDPAVEGAREALLTIGNGYLATRGAMTHAGSDEVHCPGTYVAGVYDRLTSVVEGRRREDESMVNLPNWLPLTFRCAGGPWVAPGAARVEDQRVCLDLRRALLTREAVLVDALGRHTRLRERRLVSMADPHLAALEVVLTPCDWAGRLEVRSLVDGGVSNRNVPAYRALAGQHLEVRRLWHDGPVACVAVETVQSRVRVAVAARTLLRSAAGATAGAVATAVAEGATAGHELAVDVGQGEEAVVEKAVGVATSRDLAISEASAAAVRTARDAPAFGEVLAAHTAAWADLWRRFGLDLDGDSWTTLAVRVHLVQLLQALSPHTTDLDVGVPARGLHGEAYRGHVFWDELFVFPLLDLRLPELTRSLLLYRWRRLPEARRRALRLGARGALFPWQSGSDGREETPSELLNPRSGRWVPDHSARQYHINVAIAFNVWQHWQVTGDLGFLVRHGAELLVETARFFASLATLDPVTGRFDLRGVMGPDEFHDGYPDRPGEGVDNNAYLNVMASWALARAGEVHRLLGPSLGGGLWDRIGLREEELVRWEQVGHGLTVPFLRNGLLAQFAGYDDLLELDWAAYRRRYGDIGRLDLILEAEGDSTNRYQVSKQADTLMLFFLLPAEELTAVLRRMGYAFDPGSIPATVEHYLARTSHGSTLSRVAHAWVLARTDRSRSWRLLQQALAGDLDPHGGTTSRGIHLGAMAGSVDLLERCYTGLHAAGDVLHFNPLLPDELPRLGLVLRYRNHILTVDVDHDELRIRSAAGPAAPVTIAFRDD</sequence>
<accession>A0ABW9QSV5</accession>
<dbReference type="SUPFAM" id="SSF74650">
    <property type="entry name" value="Galactose mutarotase-like"/>
    <property type="match status" value="1"/>
</dbReference>
<dbReference type="GO" id="GO:0016787">
    <property type="term" value="F:hydrolase activity"/>
    <property type="evidence" value="ECO:0007669"/>
    <property type="project" value="UniProtKB-KW"/>
</dbReference>
<comment type="similarity">
    <text evidence="1">Belongs to the glycosyl hydrolase 65 family.</text>
</comment>
<proteinExistence type="inferred from homology"/>
<comment type="caution">
    <text evidence="7">The sequence shown here is derived from an EMBL/GenBank/DDBJ whole genome shotgun (WGS) entry which is preliminary data.</text>
</comment>
<evidence type="ECO:0000259" key="5">
    <source>
        <dbReference type="Pfam" id="PF03633"/>
    </source>
</evidence>
<keyword evidence="7" id="KW-0378">Hydrolase</keyword>
<dbReference type="PANTHER" id="PTHR11051">
    <property type="entry name" value="GLYCOSYL HYDROLASE-RELATED"/>
    <property type="match status" value="1"/>
</dbReference>
<dbReference type="InterPro" id="IPR012341">
    <property type="entry name" value="6hp_glycosidase-like_sf"/>
</dbReference>
<name>A0ABW9QSV5_9ACTN</name>
<dbReference type="Pfam" id="PF03632">
    <property type="entry name" value="Glyco_hydro_65m"/>
    <property type="match status" value="1"/>
</dbReference>
<evidence type="ECO:0000256" key="1">
    <source>
        <dbReference type="ARBA" id="ARBA00006768"/>
    </source>
</evidence>
<evidence type="ECO:0000313" key="7">
    <source>
        <dbReference type="EMBL" id="MST32909.1"/>
    </source>
</evidence>
<dbReference type="SUPFAM" id="SSF48208">
    <property type="entry name" value="Six-hairpin glycosidases"/>
    <property type="match status" value="1"/>
</dbReference>
<evidence type="ECO:0000259" key="6">
    <source>
        <dbReference type="Pfam" id="PF03636"/>
    </source>
</evidence>
<keyword evidence="3" id="KW-0808">Transferase</keyword>
<dbReference type="InterPro" id="IPR008928">
    <property type="entry name" value="6-hairpin_glycosidase_sf"/>
</dbReference>
<evidence type="ECO:0000259" key="4">
    <source>
        <dbReference type="Pfam" id="PF03632"/>
    </source>
</evidence>
<dbReference type="Gene3D" id="2.70.98.40">
    <property type="entry name" value="Glycoside hydrolase, family 65, N-terminal domain"/>
    <property type="match status" value="1"/>
</dbReference>
<dbReference type="PANTHER" id="PTHR11051:SF8">
    <property type="entry name" value="PROTEIN-GLUCOSYLGALACTOSYLHYDROXYLYSINE GLUCOSIDASE"/>
    <property type="match status" value="1"/>
</dbReference>
<dbReference type="Pfam" id="PF03633">
    <property type="entry name" value="Glyco_hydro_65C"/>
    <property type="match status" value="1"/>
</dbReference>
<dbReference type="Gene3D" id="2.60.420.10">
    <property type="entry name" value="Maltose phosphorylase, domain 3"/>
    <property type="match status" value="1"/>
</dbReference>
<dbReference type="InterPro" id="IPR005194">
    <property type="entry name" value="Glyco_hydro_65_C"/>
</dbReference>
<dbReference type="InterPro" id="IPR005196">
    <property type="entry name" value="Glyco_hydro_65_N"/>
</dbReference>
<feature type="domain" description="Glycoside hydrolase family 65 N-terminal" evidence="6">
    <location>
        <begin position="22"/>
        <end position="275"/>
    </location>
</feature>
<evidence type="ECO:0000256" key="2">
    <source>
        <dbReference type="ARBA" id="ARBA00022676"/>
    </source>
</evidence>
<feature type="non-terminal residue" evidence="7">
    <location>
        <position position="793"/>
    </location>
</feature>
<dbReference type="EMBL" id="WJHE01000428">
    <property type="protein sequence ID" value="MST32909.1"/>
    <property type="molecule type" value="Genomic_DNA"/>
</dbReference>
<dbReference type="Pfam" id="PF03636">
    <property type="entry name" value="Glyco_hydro_65N"/>
    <property type="match status" value="1"/>
</dbReference>
<keyword evidence="2" id="KW-0328">Glycosyltransferase</keyword>
<reference evidence="7 8" key="1">
    <citation type="submission" date="2019-11" db="EMBL/GenBank/DDBJ databases">
        <title>Acidiferrimicrobium australis gen. nov., sp. nov., an acidophilic and obligately heterotrophic, member of the Actinobacteria that catalyses dissimilatory oxido- reduction of iron isolated from metal-rich acidic water in Chile.</title>
        <authorList>
            <person name="Gonzalez D."/>
            <person name="Huber K."/>
            <person name="Hedrich S."/>
            <person name="Rojas-Villalobos C."/>
            <person name="Quatrini R."/>
            <person name="Dinamarca M.A."/>
            <person name="Schwarz A."/>
            <person name="Canales C."/>
            <person name="Nancucheo I."/>
        </authorList>
    </citation>
    <scope>NUCLEOTIDE SEQUENCE [LARGE SCALE GENOMIC DNA]</scope>
    <source>
        <strain evidence="7 8">USS-CCA1</strain>
    </source>
</reference>
<evidence type="ECO:0000256" key="3">
    <source>
        <dbReference type="ARBA" id="ARBA00022679"/>
    </source>
</evidence>
<dbReference type="Proteomes" id="UP000437736">
    <property type="component" value="Unassembled WGS sequence"/>
</dbReference>
<evidence type="ECO:0000313" key="8">
    <source>
        <dbReference type="Proteomes" id="UP000437736"/>
    </source>
</evidence>
<protein>
    <submittedName>
        <fullName evidence="7">Family 65 glycosyl hydrolase</fullName>
    </submittedName>
</protein>
<feature type="domain" description="Glycoside hydrolase family 65 C-terminal" evidence="5">
    <location>
        <begin position="737"/>
        <end position="792"/>
    </location>
</feature>
<dbReference type="InterPro" id="IPR037018">
    <property type="entry name" value="GH65_N"/>
</dbReference>
<keyword evidence="8" id="KW-1185">Reference proteome</keyword>
<dbReference type="PIRSF" id="PIRSF036289">
    <property type="entry name" value="Glycosyl_hydrolase_malt_phosph"/>
    <property type="match status" value="1"/>
</dbReference>
<feature type="domain" description="Glycoside hydrolase family 65 central catalytic" evidence="4">
    <location>
        <begin position="329"/>
        <end position="724"/>
    </location>
</feature>
<gene>
    <name evidence="7" type="ORF">GHK86_09285</name>
</gene>
<dbReference type="Gene3D" id="1.50.10.10">
    <property type="match status" value="1"/>
</dbReference>
<dbReference type="InterPro" id="IPR005195">
    <property type="entry name" value="Glyco_hydro_65_M"/>
</dbReference>